<feature type="repeat" description="PPR" evidence="2">
    <location>
        <begin position="78"/>
        <end position="112"/>
    </location>
</feature>
<dbReference type="Pfam" id="PF01535">
    <property type="entry name" value="PPR"/>
    <property type="match status" value="3"/>
</dbReference>
<organism evidence="3 4">
    <name type="scientific">Papaver atlanticum</name>
    <dbReference type="NCBI Taxonomy" id="357466"/>
    <lineage>
        <taxon>Eukaryota</taxon>
        <taxon>Viridiplantae</taxon>
        <taxon>Streptophyta</taxon>
        <taxon>Embryophyta</taxon>
        <taxon>Tracheophyta</taxon>
        <taxon>Spermatophyta</taxon>
        <taxon>Magnoliopsida</taxon>
        <taxon>Ranunculales</taxon>
        <taxon>Papaveraceae</taxon>
        <taxon>Papaveroideae</taxon>
        <taxon>Papaver</taxon>
    </lineage>
</organism>
<feature type="repeat" description="PPR" evidence="2">
    <location>
        <begin position="11"/>
        <end position="45"/>
    </location>
</feature>
<accession>A0AAD4SE42</accession>
<proteinExistence type="predicted"/>
<dbReference type="Gene3D" id="1.25.40.10">
    <property type="entry name" value="Tetratricopeptide repeat domain"/>
    <property type="match status" value="2"/>
</dbReference>
<dbReference type="InterPro" id="IPR046960">
    <property type="entry name" value="PPR_At4g14850-like_plant"/>
</dbReference>
<protein>
    <recommendedName>
        <fullName evidence="5">Pentatricopeptide repeat-containing protein</fullName>
    </recommendedName>
</protein>
<dbReference type="EMBL" id="JAJJMB010011222">
    <property type="protein sequence ID" value="KAI3903373.1"/>
    <property type="molecule type" value="Genomic_DNA"/>
</dbReference>
<dbReference type="GO" id="GO:0003723">
    <property type="term" value="F:RNA binding"/>
    <property type="evidence" value="ECO:0007669"/>
    <property type="project" value="InterPro"/>
</dbReference>
<keyword evidence="1" id="KW-0677">Repeat</keyword>
<dbReference type="PANTHER" id="PTHR47926">
    <property type="entry name" value="PENTATRICOPEPTIDE REPEAT-CONTAINING PROTEIN"/>
    <property type="match status" value="1"/>
</dbReference>
<reference evidence="3" key="1">
    <citation type="submission" date="2022-04" db="EMBL/GenBank/DDBJ databases">
        <title>A functionally conserved STORR gene fusion in Papaver species that diverged 16.8 million years ago.</title>
        <authorList>
            <person name="Catania T."/>
        </authorList>
    </citation>
    <scope>NUCLEOTIDE SEQUENCE</scope>
    <source>
        <strain evidence="3">S-188037</strain>
    </source>
</reference>
<dbReference type="PROSITE" id="PS51375">
    <property type="entry name" value="PPR"/>
    <property type="match status" value="2"/>
</dbReference>
<gene>
    <name evidence="3" type="ORF">MKW98_032027</name>
</gene>
<comment type="caution">
    <text evidence="3">The sequence shown here is derived from an EMBL/GenBank/DDBJ whole genome shotgun (WGS) entry which is preliminary data.</text>
</comment>
<evidence type="ECO:0000313" key="3">
    <source>
        <dbReference type="EMBL" id="KAI3903373.1"/>
    </source>
</evidence>
<dbReference type="GO" id="GO:0009451">
    <property type="term" value="P:RNA modification"/>
    <property type="evidence" value="ECO:0007669"/>
    <property type="project" value="InterPro"/>
</dbReference>
<dbReference type="InterPro" id="IPR002885">
    <property type="entry name" value="PPR_rpt"/>
</dbReference>
<keyword evidence="4" id="KW-1185">Reference proteome</keyword>
<evidence type="ECO:0000256" key="1">
    <source>
        <dbReference type="ARBA" id="ARBA00022737"/>
    </source>
</evidence>
<evidence type="ECO:0000313" key="4">
    <source>
        <dbReference type="Proteomes" id="UP001202328"/>
    </source>
</evidence>
<dbReference type="PANTHER" id="PTHR47926:SF531">
    <property type="entry name" value="TETRATRICOPEPTIDE REPEAT SUPERFAMILY PROTEIN"/>
    <property type="match status" value="1"/>
</dbReference>
<evidence type="ECO:0008006" key="5">
    <source>
        <dbReference type="Google" id="ProtNLM"/>
    </source>
</evidence>
<dbReference type="NCBIfam" id="TIGR00756">
    <property type="entry name" value="PPR"/>
    <property type="match status" value="3"/>
</dbReference>
<sequence length="213" mass="23940">MLCRRVQGLDNEISWNAMISGYMRNGDVKNARLIFNQMPLRSVVSFTAMVSGYANKVGAHDQRKWIKSYIHKRNIEISASLGNALIDMFAKCGDFESAILMFNHMKKRCIITWASMVAGLAFNGQCKEALTLFDEMCEGKRVFSQMVKQFNIVPPQIGCMIDLLSRAGKLEEADTLYGQREMLDVVTKKILELEPSNPAYLVLTSNLNASIGQ</sequence>
<evidence type="ECO:0000256" key="2">
    <source>
        <dbReference type="PROSITE-ProRule" id="PRU00708"/>
    </source>
</evidence>
<dbReference type="Proteomes" id="UP001202328">
    <property type="component" value="Unassembled WGS sequence"/>
</dbReference>
<dbReference type="AlphaFoldDB" id="A0AAD4SE42"/>
<dbReference type="InterPro" id="IPR011990">
    <property type="entry name" value="TPR-like_helical_dom_sf"/>
</dbReference>
<name>A0AAD4SE42_9MAGN</name>
<dbReference type="Pfam" id="PF13041">
    <property type="entry name" value="PPR_2"/>
    <property type="match status" value="1"/>
</dbReference>